<evidence type="ECO:0000256" key="5">
    <source>
        <dbReference type="ARBA" id="ARBA00023136"/>
    </source>
</evidence>
<name>A0A7S3U9R2_9CHLO</name>
<gene>
    <name evidence="7" type="ORF">PSAL00342_LOCUS1418</name>
</gene>
<comment type="similarity">
    <text evidence="2 6">Belongs to the TVP23 family.</text>
</comment>
<dbReference type="GO" id="GO:0000139">
    <property type="term" value="C:Golgi membrane"/>
    <property type="evidence" value="ECO:0007669"/>
    <property type="project" value="UniProtKB-SubCell"/>
</dbReference>
<dbReference type="Pfam" id="PF05832">
    <property type="entry name" value="DUF846"/>
    <property type="match status" value="1"/>
</dbReference>
<evidence type="ECO:0000256" key="6">
    <source>
        <dbReference type="RuleBase" id="RU361206"/>
    </source>
</evidence>
<dbReference type="AlphaFoldDB" id="A0A7S3U9R2"/>
<dbReference type="EMBL" id="HBIS01001609">
    <property type="protein sequence ID" value="CAE0607601.1"/>
    <property type="molecule type" value="Transcribed_RNA"/>
</dbReference>
<comment type="function">
    <text evidence="6">Golgi membrane protein involved in vesicular trafficking.</text>
</comment>
<sequence>MGFVINFVVCVILLSMDFWVVKNVTGRLLVGLRWWNEIKEDGTSEWQFESADMNERAIDKKESTWFWTWLFAAPAAWSFLAIVACVKFNFDYLLISIMAIMLGSANVMGYWKCSKDAKEKMSSMANDVMGSSVRAAVGRFFSRS</sequence>
<feature type="transmembrane region" description="Helical" evidence="6">
    <location>
        <begin position="6"/>
        <end position="25"/>
    </location>
</feature>
<proteinExistence type="inferred from homology"/>
<comment type="subcellular location">
    <subcellularLocation>
        <location evidence="6">Golgi apparatus membrane</location>
        <topology evidence="6">Multi-pass membrane protein</topology>
    </subcellularLocation>
    <subcellularLocation>
        <location evidence="1">Membrane</location>
        <topology evidence="1">Multi-pass membrane protein</topology>
    </subcellularLocation>
</comment>
<evidence type="ECO:0000256" key="4">
    <source>
        <dbReference type="ARBA" id="ARBA00022989"/>
    </source>
</evidence>
<dbReference type="GO" id="GO:0016192">
    <property type="term" value="P:vesicle-mediated transport"/>
    <property type="evidence" value="ECO:0007669"/>
    <property type="project" value="TreeGrafter"/>
</dbReference>
<dbReference type="PANTHER" id="PTHR13019:SF7">
    <property type="entry name" value="GOLGI APPARATUS MEMBRANE PROTEIN TVP23"/>
    <property type="match status" value="1"/>
</dbReference>
<keyword evidence="3 6" id="KW-0812">Transmembrane</keyword>
<keyword evidence="6" id="KW-0333">Golgi apparatus</keyword>
<organism evidence="7">
    <name type="scientific">Picocystis salinarum</name>
    <dbReference type="NCBI Taxonomy" id="88271"/>
    <lineage>
        <taxon>Eukaryota</taxon>
        <taxon>Viridiplantae</taxon>
        <taxon>Chlorophyta</taxon>
        <taxon>Picocystophyceae</taxon>
        <taxon>Picocystales</taxon>
        <taxon>Picocystaceae</taxon>
        <taxon>Picocystis</taxon>
    </lineage>
</organism>
<evidence type="ECO:0000256" key="2">
    <source>
        <dbReference type="ARBA" id="ARBA00005467"/>
    </source>
</evidence>
<feature type="transmembrane region" description="Helical" evidence="6">
    <location>
        <begin position="66"/>
        <end position="86"/>
    </location>
</feature>
<reference evidence="7" key="1">
    <citation type="submission" date="2021-01" db="EMBL/GenBank/DDBJ databases">
        <authorList>
            <person name="Corre E."/>
            <person name="Pelletier E."/>
            <person name="Niang G."/>
            <person name="Scheremetjew M."/>
            <person name="Finn R."/>
            <person name="Kale V."/>
            <person name="Holt S."/>
            <person name="Cochrane G."/>
            <person name="Meng A."/>
            <person name="Brown T."/>
            <person name="Cohen L."/>
        </authorList>
    </citation>
    <scope>NUCLEOTIDE SEQUENCE</scope>
    <source>
        <strain evidence="7">CCMP1897</strain>
    </source>
</reference>
<keyword evidence="5 6" id="KW-0472">Membrane</keyword>
<evidence type="ECO:0000313" key="7">
    <source>
        <dbReference type="EMBL" id="CAE0607601.1"/>
    </source>
</evidence>
<evidence type="ECO:0000256" key="3">
    <source>
        <dbReference type="ARBA" id="ARBA00022692"/>
    </source>
</evidence>
<feature type="transmembrane region" description="Helical" evidence="6">
    <location>
        <begin position="92"/>
        <end position="111"/>
    </location>
</feature>
<protein>
    <recommendedName>
        <fullName evidence="6">Golgi apparatus membrane protein TVP23</fullName>
    </recommendedName>
</protein>
<keyword evidence="4 6" id="KW-1133">Transmembrane helix</keyword>
<evidence type="ECO:0000256" key="1">
    <source>
        <dbReference type="ARBA" id="ARBA00004141"/>
    </source>
</evidence>
<dbReference type="PANTHER" id="PTHR13019">
    <property type="entry name" value="GOLGI APPARATUS MEMBRANE PROTEIN TVP23"/>
    <property type="match status" value="1"/>
</dbReference>
<dbReference type="InterPro" id="IPR008564">
    <property type="entry name" value="TVP23-like"/>
</dbReference>
<accession>A0A7S3U9R2</accession>
<dbReference type="GO" id="GO:0009306">
    <property type="term" value="P:protein secretion"/>
    <property type="evidence" value="ECO:0007669"/>
    <property type="project" value="TreeGrafter"/>
</dbReference>